<keyword evidence="9 17" id="KW-0671">Queuosine biosynthesis</keyword>
<keyword evidence="6 17" id="KW-0004">4Fe-4S</keyword>
<dbReference type="PANTHER" id="PTHR36701">
    <property type="entry name" value="EPOXYQUEUOSINE REDUCTASE QUEH"/>
    <property type="match status" value="1"/>
</dbReference>
<evidence type="ECO:0000256" key="13">
    <source>
        <dbReference type="ARBA" id="ARBA00023157"/>
    </source>
</evidence>
<keyword evidence="7 17" id="KW-0819">tRNA processing</keyword>
<name>A0A6V8LQK7_9BACT</name>
<dbReference type="UniPathway" id="UPA00392"/>
<dbReference type="GO" id="GO:0052693">
    <property type="term" value="F:epoxyqueuosine reductase activity"/>
    <property type="evidence" value="ECO:0007669"/>
    <property type="project" value="UniProtKB-UniRule"/>
</dbReference>
<evidence type="ECO:0000313" key="18">
    <source>
        <dbReference type="EMBL" id="GFK92419.1"/>
    </source>
</evidence>
<evidence type="ECO:0000256" key="7">
    <source>
        <dbReference type="ARBA" id="ARBA00022694"/>
    </source>
</evidence>
<dbReference type="AlphaFoldDB" id="A0A6V8LQK7"/>
<keyword evidence="11 17" id="KW-0408">Iron</keyword>
<keyword evidence="13 17" id="KW-1015">Disulfide bond</keyword>
<evidence type="ECO:0000256" key="14">
    <source>
        <dbReference type="ARBA" id="ARBA00023284"/>
    </source>
</evidence>
<keyword evidence="14 17" id="KW-0676">Redox-active center</keyword>
<dbReference type="GO" id="GO:0008616">
    <property type="term" value="P:tRNA queuosine(34) biosynthetic process"/>
    <property type="evidence" value="ECO:0007669"/>
    <property type="project" value="UniProtKB-UniRule"/>
</dbReference>
<evidence type="ECO:0000313" key="19">
    <source>
        <dbReference type="Proteomes" id="UP000494245"/>
    </source>
</evidence>
<evidence type="ECO:0000256" key="3">
    <source>
        <dbReference type="ARBA" id="ARBA00008207"/>
    </source>
</evidence>
<keyword evidence="19" id="KW-1185">Reference proteome</keyword>
<dbReference type="EC" id="1.17.99.6" evidence="4 17"/>
<keyword evidence="12 17" id="KW-0411">Iron-sulfur</keyword>
<keyword evidence="8 17" id="KW-0479">Metal-binding</keyword>
<dbReference type="Proteomes" id="UP000494245">
    <property type="component" value="Unassembled WGS sequence"/>
</dbReference>
<feature type="binding site" evidence="17">
    <location>
        <position position="8"/>
    </location>
    <ligand>
        <name>[4Fe-4S] cluster</name>
        <dbReference type="ChEBI" id="CHEBI:49883"/>
    </ligand>
</feature>
<accession>A0A6V8LQK7</accession>
<dbReference type="GO" id="GO:0051539">
    <property type="term" value="F:4 iron, 4 sulfur cluster binding"/>
    <property type="evidence" value="ECO:0007669"/>
    <property type="project" value="UniProtKB-UniRule"/>
</dbReference>
<comment type="catalytic activity">
    <reaction evidence="16 17">
        <text>epoxyqueuosine(34) in tRNA + AH2 = queuosine(34) in tRNA + A + H2O</text>
        <dbReference type="Rhea" id="RHEA:32159"/>
        <dbReference type="Rhea" id="RHEA-COMP:18571"/>
        <dbReference type="Rhea" id="RHEA-COMP:18582"/>
        <dbReference type="ChEBI" id="CHEBI:13193"/>
        <dbReference type="ChEBI" id="CHEBI:15377"/>
        <dbReference type="ChEBI" id="CHEBI:17499"/>
        <dbReference type="ChEBI" id="CHEBI:194431"/>
        <dbReference type="ChEBI" id="CHEBI:194443"/>
        <dbReference type="EC" id="1.17.99.6"/>
    </reaction>
</comment>
<evidence type="ECO:0000256" key="9">
    <source>
        <dbReference type="ARBA" id="ARBA00022785"/>
    </source>
</evidence>
<evidence type="ECO:0000256" key="15">
    <source>
        <dbReference type="ARBA" id="ARBA00031446"/>
    </source>
</evidence>
<comment type="caution">
    <text evidence="18">The sequence shown here is derived from an EMBL/GenBank/DDBJ whole genome shotgun (WGS) entry which is preliminary data.</text>
</comment>
<feature type="binding site" evidence="17">
    <location>
        <position position="7"/>
    </location>
    <ligand>
        <name>[4Fe-4S] cluster</name>
        <dbReference type="ChEBI" id="CHEBI:49883"/>
    </ligand>
</feature>
<feature type="disulfide bond" description="Redox-active" evidence="17">
    <location>
        <begin position="163"/>
        <end position="165"/>
    </location>
</feature>
<dbReference type="Pfam" id="PF02677">
    <property type="entry name" value="QueH"/>
    <property type="match status" value="1"/>
</dbReference>
<comment type="pathway">
    <text evidence="2 17">tRNA modification; tRNA-queuosine biosynthesis.</text>
</comment>
<evidence type="ECO:0000256" key="8">
    <source>
        <dbReference type="ARBA" id="ARBA00022723"/>
    </source>
</evidence>
<evidence type="ECO:0000256" key="5">
    <source>
        <dbReference type="ARBA" id="ARBA00016895"/>
    </source>
</evidence>
<evidence type="ECO:0000256" key="2">
    <source>
        <dbReference type="ARBA" id="ARBA00004691"/>
    </source>
</evidence>
<evidence type="ECO:0000256" key="1">
    <source>
        <dbReference type="ARBA" id="ARBA00002268"/>
    </source>
</evidence>
<evidence type="ECO:0000256" key="12">
    <source>
        <dbReference type="ARBA" id="ARBA00023014"/>
    </source>
</evidence>
<proteinExistence type="inferred from homology"/>
<evidence type="ECO:0000256" key="10">
    <source>
        <dbReference type="ARBA" id="ARBA00023002"/>
    </source>
</evidence>
<comment type="similarity">
    <text evidence="3 17">Belongs to the QueH family.</text>
</comment>
<organism evidence="18 19">
    <name type="scientific">Fundidesulfovibrio magnetotacticus</name>
    <dbReference type="NCBI Taxonomy" id="2730080"/>
    <lineage>
        <taxon>Bacteria</taxon>
        <taxon>Pseudomonadati</taxon>
        <taxon>Thermodesulfobacteriota</taxon>
        <taxon>Desulfovibrionia</taxon>
        <taxon>Desulfovibrionales</taxon>
        <taxon>Desulfovibrionaceae</taxon>
        <taxon>Fundidesulfovibrio</taxon>
    </lineage>
</organism>
<dbReference type="PANTHER" id="PTHR36701:SF1">
    <property type="entry name" value="EPOXYQUEUOSINE REDUCTASE QUEH"/>
    <property type="match status" value="1"/>
</dbReference>
<dbReference type="RefSeq" id="WP_173080504.1">
    <property type="nucleotide sequence ID" value="NZ_BLTE01000001.1"/>
</dbReference>
<dbReference type="EMBL" id="BLTE01000001">
    <property type="protein sequence ID" value="GFK92419.1"/>
    <property type="molecule type" value="Genomic_DNA"/>
</dbReference>
<dbReference type="InterPro" id="IPR003828">
    <property type="entry name" value="QueH"/>
</dbReference>
<sequence>MLLVHACCGPCSITVFTGLMERGLSPRGFFHNPNIHPLGEYLRRAEALEQVAARLGTPVDFDHSGHDPASFLRLTTFREKERCPLCHALRLERTAREARRLGAGAFTTTLLYSRYQDHEAIRAAGEEAARVHGVPFHYEDFRPGWDEGQRLAREWGLYRQPYCGCVHSEFERYVKKLRRLPLSAGYPGAGPACGGVNPR</sequence>
<protein>
    <recommendedName>
        <fullName evidence="5 17">Epoxyqueuosine reductase QueH</fullName>
        <ecNumber evidence="4 17">1.17.99.6</ecNumber>
    </recommendedName>
    <alternativeName>
        <fullName evidence="15 17">Queuosine biosynthesis protein QueH</fullName>
    </alternativeName>
</protein>
<reference evidence="18 19" key="2">
    <citation type="submission" date="2020-05" db="EMBL/GenBank/DDBJ databases">
        <title>Draft genome sequence of Desulfovibrio sp. strainFSS-1.</title>
        <authorList>
            <person name="Shimoshige H."/>
            <person name="Kobayashi H."/>
            <person name="Maekawa T."/>
        </authorList>
    </citation>
    <scope>NUCLEOTIDE SEQUENCE [LARGE SCALE GENOMIC DNA]</scope>
    <source>
        <strain evidence="18 19">SIID29052-01</strain>
    </source>
</reference>
<evidence type="ECO:0000256" key="11">
    <source>
        <dbReference type="ARBA" id="ARBA00023004"/>
    </source>
</evidence>
<evidence type="ECO:0000256" key="4">
    <source>
        <dbReference type="ARBA" id="ARBA00012622"/>
    </source>
</evidence>
<dbReference type="HAMAP" id="MF_02089">
    <property type="entry name" value="QueH"/>
    <property type="match status" value="1"/>
</dbReference>
<comment type="function">
    <text evidence="1 17">Catalyzes the conversion of epoxyqueuosine (oQ) to queuosine (Q), which is a hypermodified base found in the wobble positions of tRNA(Asp), tRNA(Asn), tRNA(His) and tRNA(Tyr).</text>
</comment>
<keyword evidence="10 17" id="KW-0560">Oxidoreductase</keyword>
<feature type="binding site" evidence="17">
    <location>
        <position position="86"/>
    </location>
    <ligand>
        <name>[4Fe-4S] cluster</name>
        <dbReference type="ChEBI" id="CHEBI:49883"/>
    </ligand>
</feature>
<evidence type="ECO:0000256" key="17">
    <source>
        <dbReference type="HAMAP-Rule" id="MF_02089"/>
    </source>
</evidence>
<dbReference type="GO" id="GO:0046872">
    <property type="term" value="F:metal ion binding"/>
    <property type="evidence" value="ECO:0007669"/>
    <property type="project" value="UniProtKB-KW"/>
</dbReference>
<feature type="binding site" evidence="17">
    <location>
        <position position="83"/>
    </location>
    <ligand>
        <name>[4Fe-4S] cluster</name>
        <dbReference type="ChEBI" id="CHEBI:49883"/>
    </ligand>
</feature>
<reference evidence="18 19" key="1">
    <citation type="submission" date="2020-04" db="EMBL/GenBank/DDBJ databases">
        <authorList>
            <consortium name="Desulfovibrio sp. FSS-1 genome sequencing consortium"/>
            <person name="Shimoshige H."/>
            <person name="Kobayashi H."/>
            <person name="Maekawa T."/>
        </authorList>
    </citation>
    <scope>NUCLEOTIDE SEQUENCE [LARGE SCALE GENOMIC DNA]</scope>
    <source>
        <strain evidence="18 19">SIID29052-01</strain>
    </source>
</reference>
<evidence type="ECO:0000256" key="16">
    <source>
        <dbReference type="ARBA" id="ARBA00047415"/>
    </source>
</evidence>
<evidence type="ECO:0000256" key="6">
    <source>
        <dbReference type="ARBA" id="ARBA00022485"/>
    </source>
</evidence>
<gene>
    <name evidence="17" type="primary">queH</name>
    <name evidence="18" type="ORF">NNJEOMEG_00244</name>
</gene>